<feature type="chain" id="PRO_5045337702" evidence="1">
    <location>
        <begin position="23"/>
        <end position="543"/>
    </location>
</feature>
<proteinExistence type="predicted"/>
<evidence type="ECO:0000313" key="4">
    <source>
        <dbReference type="Proteomes" id="UP001595906"/>
    </source>
</evidence>
<evidence type="ECO:0000256" key="1">
    <source>
        <dbReference type="SAM" id="SignalP"/>
    </source>
</evidence>
<keyword evidence="4" id="KW-1185">Reference proteome</keyword>
<name>A0ABV8PZW8_9BACT</name>
<dbReference type="Proteomes" id="UP001595906">
    <property type="component" value="Unassembled WGS sequence"/>
</dbReference>
<accession>A0ABV8PZW8</accession>
<evidence type="ECO:0000313" key="3">
    <source>
        <dbReference type="EMBL" id="MFC4232775.1"/>
    </source>
</evidence>
<comment type="caution">
    <text evidence="3">The sequence shown here is derived from an EMBL/GenBank/DDBJ whole genome shotgun (WGS) entry which is preliminary data.</text>
</comment>
<dbReference type="Pfam" id="PF13100">
    <property type="entry name" value="OstA_2"/>
    <property type="match status" value="1"/>
</dbReference>
<gene>
    <name evidence="3" type="ORF">ACFOW1_12815</name>
</gene>
<sequence>MIFLKRLLIAMLGLLASTIVYAQAPIKDTSRHGKMITIISADRENFQQIDSLTQVLSLAGKAKVQQEKTIFEADSIALNQLTNILEAFGNVHINDNDSIHTYSQYLKYVGKEKKAYLNKKVKLTDGKGVLTTEELVYDEQTKIGIYYKGGKVVNGKTVLTSTEGYYYGETKDVYFKQNVFLKDSGFTVKTDTLLYNTKTGITTIVAPSTIVSGKQTIKTKDGYYDTKSKKAFFNQRPIIDDSAYTFIADKIAVDDKTGLSEYDGNAVYRTKDSTGYDLIAGNIKANRKTNALLATQKPLLLIKQPQDTTYITADTLFTSKLSELVKSRTVPVVRDSVKGKIPMTKNPKDSSADRYFEAYFNVRIFNDSLQAVCDSMFYSGEDSVFRLFKNPIAWAQKNQITGDTMYLFVQNKKPERLYVFENAMSIQKLTDKYFNQIKGTTINGFFLDGKIDHLRAKGNAETVYYGVDESNKYLGVNKASCDVIDMYFEQKKYGASPQKIVLRNNLEGTAYPMRQINHEELRLRKFKWLENLRPKSKFDIFSN</sequence>
<organism evidence="3 4">
    <name type="scientific">Parasediminibacterium paludis</name>
    <dbReference type="NCBI Taxonomy" id="908966"/>
    <lineage>
        <taxon>Bacteria</taxon>
        <taxon>Pseudomonadati</taxon>
        <taxon>Bacteroidota</taxon>
        <taxon>Chitinophagia</taxon>
        <taxon>Chitinophagales</taxon>
        <taxon>Chitinophagaceae</taxon>
        <taxon>Parasediminibacterium</taxon>
    </lineage>
</organism>
<evidence type="ECO:0000259" key="2">
    <source>
        <dbReference type="Pfam" id="PF13100"/>
    </source>
</evidence>
<protein>
    <submittedName>
        <fullName evidence="3">OstA-like protein</fullName>
    </submittedName>
</protein>
<feature type="domain" description="Organic solvent tolerance-like N-terminal" evidence="2">
    <location>
        <begin position="38"/>
        <end position="191"/>
    </location>
</feature>
<dbReference type="EMBL" id="JBHSDC010000027">
    <property type="protein sequence ID" value="MFC4232775.1"/>
    <property type="molecule type" value="Genomic_DNA"/>
</dbReference>
<dbReference type="Gene3D" id="2.60.450.10">
    <property type="entry name" value="Lipopolysaccharide (LPS) transport protein A like domain"/>
    <property type="match status" value="2"/>
</dbReference>
<dbReference type="RefSeq" id="WP_379014761.1">
    <property type="nucleotide sequence ID" value="NZ_JBHSDC010000027.1"/>
</dbReference>
<reference evidence="4" key="1">
    <citation type="journal article" date="2019" name="Int. J. Syst. Evol. Microbiol.">
        <title>The Global Catalogue of Microorganisms (GCM) 10K type strain sequencing project: providing services to taxonomists for standard genome sequencing and annotation.</title>
        <authorList>
            <consortium name="The Broad Institute Genomics Platform"/>
            <consortium name="The Broad Institute Genome Sequencing Center for Infectious Disease"/>
            <person name="Wu L."/>
            <person name="Ma J."/>
        </authorList>
    </citation>
    <scope>NUCLEOTIDE SEQUENCE [LARGE SCALE GENOMIC DNA]</scope>
    <source>
        <strain evidence="4">CECT 8010</strain>
    </source>
</reference>
<keyword evidence="1" id="KW-0732">Signal</keyword>
<dbReference type="InterPro" id="IPR005653">
    <property type="entry name" value="OstA-like_N"/>
</dbReference>
<feature type="signal peptide" evidence="1">
    <location>
        <begin position="1"/>
        <end position="22"/>
    </location>
</feature>